<accession>A0A7S1MC60</accession>
<name>A0A7S1MC60_ALECA</name>
<feature type="compositionally biased region" description="Low complexity" evidence="1">
    <location>
        <begin position="281"/>
        <end position="290"/>
    </location>
</feature>
<evidence type="ECO:0000256" key="1">
    <source>
        <dbReference type="SAM" id="MobiDB-lite"/>
    </source>
</evidence>
<dbReference type="EMBL" id="HBGE01033971">
    <property type="protein sequence ID" value="CAD9127708.1"/>
    <property type="molecule type" value="Transcribed_RNA"/>
</dbReference>
<organism evidence="2">
    <name type="scientific">Alexandrium catenella</name>
    <name type="common">Red tide dinoflagellate</name>
    <name type="synonym">Gonyaulax catenella</name>
    <dbReference type="NCBI Taxonomy" id="2925"/>
    <lineage>
        <taxon>Eukaryota</taxon>
        <taxon>Sar</taxon>
        <taxon>Alveolata</taxon>
        <taxon>Dinophyceae</taxon>
        <taxon>Gonyaulacales</taxon>
        <taxon>Pyrocystaceae</taxon>
        <taxon>Alexandrium</taxon>
    </lineage>
</organism>
<protein>
    <submittedName>
        <fullName evidence="2">Uncharacterized protein</fullName>
    </submittedName>
</protein>
<sequence length="446" mass="49857">METQPMDIHLHAEKLPGRSPLVNVTANGKQLFPEGGGKTKEKLKADFQQKWPFRGIAKGIDQPNFFEIQPKGMTEEWLPAIKVLPRKDSSGKFEARVWFPGPKGTKPKEVDLPVVELDCIREQESKKPLEVPKRELILDVSKDNPLKESTLSLIDERGSEDITHFFARPTPPPTGAMLETMPAPNCIYMEVNKERTKVKIEAGHDAFIQYRQSECRAVSAAAEKQKMTWVFEIGPKARHNVTVEKRYKSSRITTLTVDHKVLIECAAGDLDLDGPDFDEASASPSSSGDSRPWTGAFRLIGERSVKAKVYEQTKDGTMLDSTDLVEVLPRDQIKYTKNVRVTVPDPKDFRTAVLDIDGVEFAMLKHASTASEAMIECEPEVLKMQYGIPLPTKVKDLPPTAFEVLQSKLQEAGQTWQEGWAQVQAQPGLTEFGNQLSQLGSLFKKS</sequence>
<dbReference type="AlphaFoldDB" id="A0A7S1MC60"/>
<reference evidence="2" key="1">
    <citation type="submission" date="2021-01" db="EMBL/GenBank/DDBJ databases">
        <authorList>
            <person name="Corre E."/>
            <person name="Pelletier E."/>
            <person name="Niang G."/>
            <person name="Scheremetjew M."/>
            <person name="Finn R."/>
            <person name="Kale V."/>
            <person name="Holt S."/>
            <person name="Cochrane G."/>
            <person name="Meng A."/>
            <person name="Brown T."/>
            <person name="Cohen L."/>
        </authorList>
    </citation>
    <scope>NUCLEOTIDE SEQUENCE</scope>
    <source>
        <strain evidence="2">OF101</strain>
    </source>
</reference>
<proteinExistence type="predicted"/>
<gene>
    <name evidence="2" type="ORF">ACAT0790_LOCUS20565</name>
</gene>
<feature type="region of interest" description="Disordered" evidence="1">
    <location>
        <begin position="274"/>
        <end position="294"/>
    </location>
</feature>
<evidence type="ECO:0000313" key="2">
    <source>
        <dbReference type="EMBL" id="CAD9127708.1"/>
    </source>
</evidence>